<dbReference type="EMBL" id="HG994590">
    <property type="protein sequence ID" value="CAF2812154.1"/>
    <property type="molecule type" value="Genomic_DNA"/>
</dbReference>
<evidence type="ECO:0000313" key="2">
    <source>
        <dbReference type="Proteomes" id="UP000675881"/>
    </source>
</evidence>
<gene>
    <name evidence="1" type="ORF">LSAA_3226</name>
</gene>
<proteinExistence type="predicted"/>
<protein>
    <submittedName>
        <fullName evidence="1">(salmon louse) hypothetical protein</fullName>
    </submittedName>
</protein>
<reference evidence="1" key="1">
    <citation type="submission" date="2021-02" db="EMBL/GenBank/DDBJ databases">
        <authorList>
            <person name="Bekaert M."/>
        </authorList>
    </citation>
    <scope>NUCLEOTIDE SEQUENCE</scope>
    <source>
        <strain evidence="1">IoA-00</strain>
    </source>
</reference>
<dbReference type="Proteomes" id="UP000675881">
    <property type="component" value="Chromosome 11"/>
</dbReference>
<dbReference type="AlphaFoldDB" id="A0A7R8CG32"/>
<sequence length="121" mass="13731">MLNGKRNRRIRVKNDNKNLCESNSEAAATLKSINRGIHGAPRLEIDQPQSLSTIFGIVSSSSDEKQRTEMIQSVQTLDDLSNENGFSFVKKFSLSQRENTLEDKRHAQTMPVKLLRRLQGM</sequence>
<organism evidence="1 2">
    <name type="scientific">Lepeophtheirus salmonis</name>
    <name type="common">Salmon louse</name>
    <name type="synonym">Caligus salmonis</name>
    <dbReference type="NCBI Taxonomy" id="72036"/>
    <lineage>
        <taxon>Eukaryota</taxon>
        <taxon>Metazoa</taxon>
        <taxon>Ecdysozoa</taxon>
        <taxon>Arthropoda</taxon>
        <taxon>Crustacea</taxon>
        <taxon>Multicrustacea</taxon>
        <taxon>Hexanauplia</taxon>
        <taxon>Copepoda</taxon>
        <taxon>Siphonostomatoida</taxon>
        <taxon>Caligidae</taxon>
        <taxon>Lepeophtheirus</taxon>
    </lineage>
</organism>
<keyword evidence="2" id="KW-1185">Reference proteome</keyword>
<accession>A0A7R8CG32</accession>
<evidence type="ECO:0000313" key="1">
    <source>
        <dbReference type="EMBL" id="CAF2812154.1"/>
    </source>
</evidence>
<name>A0A7R8CG32_LEPSM</name>